<feature type="region of interest" description="Disordered" evidence="1">
    <location>
        <begin position="465"/>
        <end position="485"/>
    </location>
</feature>
<dbReference type="KEGG" id="pic:PICST_52608"/>
<dbReference type="RefSeq" id="XP_001387407.2">
    <property type="nucleotide sequence ID" value="XM_001387370.1"/>
</dbReference>
<dbReference type="EMBL" id="AAVQ01000001">
    <property type="protein sequence ID" value="EAZ63384.2"/>
    <property type="molecule type" value="Genomic_DNA"/>
</dbReference>
<organism evidence="2 3">
    <name type="scientific">Scheffersomyces stipitis (strain ATCC 58785 / CBS 6054 / NBRC 10063 / NRRL Y-11545)</name>
    <name type="common">Yeast</name>
    <name type="synonym">Pichia stipitis</name>
    <dbReference type="NCBI Taxonomy" id="322104"/>
    <lineage>
        <taxon>Eukaryota</taxon>
        <taxon>Fungi</taxon>
        <taxon>Dikarya</taxon>
        <taxon>Ascomycota</taxon>
        <taxon>Saccharomycotina</taxon>
        <taxon>Pichiomycetes</taxon>
        <taxon>Debaryomycetaceae</taxon>
        <taxon>Scheffersomyces</taxon>
    </lineage>
</organism>
<reference evidence="2 3" key="1">
    <citation type="journal article" date="2007" name="Nat. Biotechnol.">
        <title>Genome sequence of the lignocellulose-bioconverting and xylose-fermenting yeast Pichia stipitis.</title>
        <authorList>
            <person name="Jeffries T.W."/>
            <person name="Grigoriev I.V."/>
            <person name="Grimwood J."/>
            <person name="Laplaza J.M."/>
            <person name="Aerts A."/>
            <person name="Salamov A."/>
            <person name="Schmutz J."/>
            <person name="Lindquist E."/>
            <person name="Dehal P."/>
            <person name="Shapiro H."/>
            <person name="Jin Y.S."/>
            <person name="Passoth V."/>
            <person name="Richardson P.M."/>
        </authorList>
    </citation>
    <scope>NUCLEOTIDE SEQUENCE [LARGE SCALE GENOMIC DNA]</scope>
    <source>
        <strain evidence="3">ATCC 58785 / CBS 6054 / NBRC 10063 / NRRL Y-11545</strain>
    </source>
</reference>
<dbReference type="STRING" id="322104.A3GFP5"/>
<accession>A3GFP5</accession>
<name>A3GFP5_PICST</name>
<dbReference type="eggNOG" id="ENOG502QTTD">
    <property type="taxonomic scope" value="Eukaryota"/>
</dbReference>
<gene>
    <name evidence="2" type="primary">PEA2</name>
    <name evidence="2" type="ORF">PICST_52608</name>
</gene>
<evidence type="ECO:0000313" key="2">
    <source>
        <dbReference type="EMBL" id="EAZ63384.2"/>
    </source>
</evidence>
<evidence type="ECO:0000256" key="1">
    <source>
        <dbReference type="SAM" id="MobiDB-lite"/>
    </source>
</evidence>
<dbReference type="Proteomes" id="UP000002258">
    <property type="component" value="Chromosome 1"/>
</dbReference>
<dbReference type="OMA" id="HNLACLV"/>
<dbReference type="OrthoDB" id="3996692at2759"/>
<comment type="caution">
    <text evidence="2">The sequence shown here is derived from an EMBL/GenBank/DDBJ whole genome shotgun (WGS) entry which is preliminary data.</text>
</comment>
<feature type="compositionally biased region" description="Polar residues" evidence="1">
    <location>
        <begin position="267"/>
        <end position="294"/>
    </location>
</feature>
<protein>
    <submittedName>
        <fullName evidence="2">Protein required for some forms of polarized growth, localized to sites of polarized growth</fullName>
    </submittedName>
</protein>
<dbReference type="GeneID" id="4851094"/>
<dbReference type="AlphaFoldDB" id="A3GFP5"/>
<dbReference type="InParanoid" id="A3GFP5"/>
<sequence length="618" mass="68776">MIDPEAFKKFSPFKGSHSDSSCNYNLANTTSDLLKFQLQEQYRQKLSELTSANDSNTTALKAQDLHLLNTAVLQDSFNSHLQSTLDDGVVSIQNDSSYSSLSSGTPVTSEDEESFEIESFIDNKANTPNYLNLKVLIENSIFDTSKINKDAVLSLSSLKRLKRAIASNREKQHYLLDKITLSQQFIADVVVEDLNSPANNVNNVDAKLIVKILKSTGSLQNQLIAVNSHLDMLNSKLNNHNMACLVLGYVEDVKLSSGGKQIYTEDGNITTASSPAASPMRHTNSTSNSNNKQDSLLKSFDSMLSHIVSIAAQRNISLPNPPLSSEDMDLRTKWAQDCIDKILNNNQTEVDESMASQGGYLSNYNNTNNNNTTNNYTNNISNGPTPLSSPTKYQSYLNDTSFYSNASASPAKGSNDKMIQEYKTALNDLRFSYQYLNKEYELSRDSSQKLIQEYRKKISQLEKDHAKIPSSVSSSDLNSNHDTLSSKDKEIAKLRKELSAMKVEQLGMKNNNASSYSLLNASPRLSSEGVNLHTSVSPITGESLHIPHDSINIDDDDENLLSARPISGIPSNSTSNAILRKEFKKIVNDIQDQYEVELGEERYKRRLLQEELVQLKKQ</sequence>
<evidence type="ECO:0000313" key="3">
    <source>
        <dbReference type="Proteomes" id="UP000002258"/>
    </source>
</evidence>
<dbReference type="HOGENOM" id="CLU_035743_0_0_1"/>
<proteinExistence type="predicted"/>
<feature type="region of interest" description="Disordered" evidence="1">
    <location>
        <begin position="264"/>
        <end position="294"/>
    </location>
</feature>
<keyword evidence="3" id="KW-1185">Reference proteome</keyword>